<dbReference type="EMBL" id="FSHM01000006">
    <property type="protein sequence ID" value="SIB52767.1"/>
    <property type="molecule type" value="Genomic_DNA"/>
</dbReference>
<evidence type="ECO:0000313" key="3">
    <source>
        <dbReference type="Proteomes" id="UP000185210"/>
    </source>
</evidence>
<evidence type="ECO:0000313" key="2">
    <source>
        <dbReference type="EMBL" id="SIB52767.1"/>
    </source>
</evidence>
<organism evidence="2 3">
    <name type="scientific">Mycobacteroides abscessus subsp. abscessus</name>
    <dbReference type="NCBI Taxonomy" id="1185650"/>
    <lineage>
        <taxon>Bacteria</taxon>
        <taxon>Bacillati</taxon>
        <taxon>Actinomycetota</taxon>
        <taxon>Actinomycetes</taxon>
        <taxon>Mycobacteriales</taxon>
        <taxon>Mycobacteriaceae</taxon>
        <taxon>Mycobacteroides</taxon>
        <taxon>Mycobacteroides abscessus</taxon>
    </lineage>
</organism>
<dbReference type="AlphaFoldDB" id="A0AB38D333"/>
<dbReference type="Proteomes" id="UP000185210">
    <property type="component" value="Unassembled WGS sequence"/>
</dbReference>
<proteinExistence type="predicted"/>
<dbReference type="Pfam" id="PF13518">
    <property type="entry name" value="HTH_28"/>
    <property type="match status" value="1"/>
</dbReference>
<comment type="caution">
    <text evidence="2">The sequence shown here is derived from an EMBL/GenBank/DDBJ whole genome shotgun (WGS) entry which is preliminary data.</text>
</comment>
<dbReference type="InterPro" id="IPR055247">
    <property type="entry name" value="InsJ-like_HTH"/>
</dbReference>
<feature type="domain" description="Insertion element IS150 protein InsJ-like helix-turn-helix" evidence="1">
    <location>
        <begin position="35"/>
        <end position="74"/>
    </location>
</feature>
<protein>
    <recommendedName>
        <fullName evidence="1">Insertion element IS150 protein InsJ-like helix-turn-helix domain-containing protein</fullName>
    </recommendedName>
</protein>
<name>A0AB38D333_9MYCO</name>
<accession>A0AB38D333</accession>
<reference evidence="2 3" key="1">
    <citation type="submission" date="2016-11" db="EMBL/GenBank/DDBJ databases">
        <authorList>
            <consortium name="Pathogen Informatics"/>
        </authorList>
    </citation>
    <scope>NUCLEOTIDE SEQUENCE [LARGE SCALE GENOMIC DNA]</scope>
    <source>
        <strain evidence="2 3">104</strain>
    </source>
</reference>
<gene>
    <name evidence="2" type="ORF">SAMEA2070301_03959</name>
</gene>
<evidence type="ECO:0000259" key="1">
    <source>
        <dbReference type="Pfam" id="PF13518"/>
    </source>
</evidence>
<sequence length="75" mass="8380">MTRHVSELVMSQQRVIPPGYPGKFFEPAISDPDDRIRIAQRALSGESLESLASEYGISTRTVARYRDALRGEGEN</sequence>